<reference evidence="1 2" key="1">
    <citation type="journal article" date="2009" name="J. Bacteriol.">
        <title>Complete genome sequence and comparative genome analysis of enteropathogenic Escherichia coli O127:H6 strain E2348/69.</title>
        <authorList>
            <person name="Iguchi A."/>
            <person name="Thomson N.R."/>
            <person name="Ogura Y."/>
            <person name="Saunders D."/>
            <person name="Ooka T."/>
            <person name="Henderson I.R."/>
            <person name="Harris D."/>
            <person name="Asadulghani M."/>
            <person name="Kurokawa K."/>
            <person name="Dean P."/>
            <person name="Kenny B."/>
            <person name="Quail M.A."/>
            <person name="Thurston S."/>
            <person name="Dougan G."/>
            <person name="Hayashi T."/>
            <person name="Parkhill J."/>
            <person name="Frankel G."/>
        </authorList>
    </citation>
    <scope>NUCLEOTIDE SEQUENCE [LARGE SCALE GENOMIC DNA]</scope>
    <source>
        <strain evidence="2">E2348/69 / EPEC</strain>
    </source>
</reference>
<keyword evidence="2" id="KW-1185">Reference proteome</keyword>
<dbReference type="RefSeq" id="WP_000013660.1">
    <property type="nucleotide sequence ID" value="NC_011601.1"/>
</dbReference>
<dbReference type="AlphaFoldDB" id="B7UP25"/>
<protein>
    <submittedName>
        <fullName evidence="1">Uncharacterized protein</fullName>
    </submittedName>
</protein>
<name>B7UP25_ECO27</name>
<evidence type="ECO:0000313" key="1">
    <source>
        <dbReference type="EMBL" id="CAS08646.1"/>
    </source>
</evidence>
<dbReference type="HOGENOM" id="CLU_2023079_0_0_6"/>
<dbReference type="Proteomes" id="UP000008205">
    <property type="component" value="Chromosome"/>
</dbReference>
<gene>
    <name evidence="1" type="ordered locus">E2348C_1098</name>
</gene>
<sequence length="122" mass="13378">MANSEIVPFSEIVTSKIDLNQAVAQGQEMTDTLKKMGIKEATFDSGAYYKHDHESQTTTLAADGILMRQSLHITTVIFRNEGSTEQQALEELNAGSLTQKTLGAFSGVSQQRASELLQIEKE</sequence>
<accession>B7UP25</accession>
<proteinExistence type="predicted"/>
<dbReference type="EMBL" id="FM180568">
    <property type="protein sequence ID" value="CAS08646.1"/>
    <property type="molecule type" value="Genomic_DNA"/>
</dbReference>
<organism evidence="1 2">
    <name type="scientific">Escherichia coli O127:H6 (strain E2348/69 / EPEC)</name>
    <dbReference type="NCBI Taxonomy" id="574521"/>
    <lineage>
        <taxon>Bacteria</taxon>
        <taxon>Pseudomonadati</taxon>
        <taxon>Pseudomonadota</taxon>
        <taxon>Gammaproteobacteria</taxon>
        <taxon>Enterobacterales</taxon>
        <taxon>Enterobacteriaceae</taxon>
        <taxon>Escherichia</taxon>
    </lineage>
</organism>
<dbReference type="KEGG" id="ecg:E2348C_1098"/>
<evidence type="ECO:0000313" key="2">
    <source>
        <dbReference type="Proteomes" id="UP000008205"/>
    </source>
</evidence>